<dbReference type="AlphaFoldDB" id="A0AAE1CV11"/>
<keyword evidence="2" id="KW-1185">Reference proteome</keyword>
<evidence type="ECO:0000313" key="2">
    <source>
        <dbReference type="Proteomes" id="UP001283361"/>
    </source>
</evidence>
<evidence type="ECO:0000313" key="1">
    <source>
        <dbReference type="EMBL" id="KAK3738401.1"/>
    </source>
</evidence>
<comment type="caution">
    <text evidence="1">The sequence shown here is derived from an EMBL/GenBank/DDBJ whole genome shotgun (WGS) entry which is preliminary data.</text>
</comment>
<accession>A0AAE1CV11</accession>
<dbReference type="Proteomes" id="UP001283361">
    <property type="component" value="Unassembled WGS sequence"/>
</dbReference>
<proteinExistence type="predicted"/>
<dbReference type="EMBL" id="JAWDGP010006598">
    <property type="protein sequence ID" value="KAK3738401.1"/>
    <property type="molecule type" value="Genomic_DNA"/>
</dbReference>
<reference evidence="1" key="1">
    <citation type="journal article" date="2023" name="G3 (Bethesda)">
        <title>A reference genome for the long-term kleptoplast-retaining sea slug Elysia crispata morphotype clarki.</title>
        <authorList>
            <person name="Eastman K.E."/>
            <person name="Pendleton A.L."/>
            <person name="Shaikh M.A."/>
            <person name="Suttiyut T."/>
            <person name="Ogas R."/>
            <person name="Tomko P."/>
            <person name="Gavelis G."/>
            <person name="Widhalm J.R."/>
            <person name="Wisecaver J.H."/>
        </authorList>
    </citation>
    <scope>NUCLEOTIDE SEQUENCE</scope>
    <source>
        <strain evidence="1">ECLA1</strain>
    </source>
</reference>
<protein>
    <submittedName>
        <fullName evidence="1">Uncharacterized protein</fullName>
    </submittedName>
</protein>
<gene>
    <name evidence="1" type="ORF">RRG08_037038</name>
</gene>
<sequence length="71" mass="8145">MSLPPFHPLLPVVVTLAIRHTSPGGASRFSQSFDLTRLQRQELEQTSTYQPSLFETIACYWFQTKGRKFSN</sequence>
<organism evidence="1 2">
    <name type="scientific">Elysia crispata</name>
    <name type="common">lettuce slug</name>
    <dbReference type="NCBI Taxonomy" id="231223"/>
    <lineage>
        <taxon>Eukaryota</taxon>
        <taxon>Metazoa</taxon>
        <taxon>Spiralia</taxon>
        <taxon>Lophotrochozoa</taxon>
        <taxon>Mollusca</taxon>
        <taxon>Gastropoda</taxon>
        <taxon>Heterobranchia</taxon>
        <taxon>Euthyneura</taxon>
        <taxon>Panpulmonata</taxon>
        <taxon>Sacoglossa</taxon>
        <taxon>Placobranchoidea</taxon>
        <taxon>Plakobranchidae</taxon>
        <taxon>Elysia</taxon>
    </lineage>
</organism>
<name>A0AAE1CV11_9GAST</name>